<dbReference type="InterPro" id="IPR029018">
    <property type="entry name" value="Hex-like_dom2"/>
</dbReference>
<dbReference type="EMBL" id="JANIIC010000101">
    <property type="protein sequence ID" value="MCQ8836035.1"/>
    <property type="molecule type" value="Genomic_DNA"/>
</dbReference>
<evidence type="ECO:0000256" key="3">
    <source>
        <dbReference type="SAM" id="SignalP"/>
    </source>
</evidence>
<dbReference type="Proteomes" id="UP001142400">
    <property type="component" value="Unassembled WGS sequence"/>
</dbReference>
<dbReference type="PANTHER" id="PTHR39207">
    <property type="entry name" value="ALPHA-GLUCURONIDASE A"/>
    <property type="match status" value="1"/>
</dbReference>
<sequence>MSSGIRRRSILSAAALGSTVGSLGLSSPASAQPVPGAAPPASALPAEDGYDLWLRYRRVEDPGQLKRYRAALGTLVRQGGGPLQRSAADELARGLTGLLGTRVRPRADAPSHAALVVGTPASSPLVRELVPAADLAELGDEGYIVRRVTRRGVDFTVVAAHADRGVLYGAFHLLRLVQTRQPLERVDLTGRWTTDAPTPTEPICWRAR</sequence>
<dbReference type="InterPro" id="IPR006311">
    <property type="entry name" value="TAT_signal"/>
</dbReference>
<organism evidence="5 6">
    <name type="scientific">Streptomyces malaysiensis subsp. samsunensis</name>
    <dbReference type="NCBI Taxonomy" id="459658"/>
    <lineage>
        <taxon>Bacteria</taxon>
        <taxon>Bacillati</taxon>
        <taxon>Actinomycetota</taxon>
        <taxon>Actinomycetes</taxon>
        <taxon>Kitasatosporales</taxon>
        <taxon>Streptomycetaceae</taxon>
        <taxon>Streptomyces</taxon>
        <taxon>Streptomyces violaceusniger group</taxon>
    </lineage>
</organism>
<evidence type="ECO:0000313" key="5">
    <source>
        <dbReference type="EMBL" id="MCQ8836035.1"/>
    </source>
</evidence>
<dbReference type="Pfam" id="PF03648">
    <property type="entry name" value="Glyco_hydro_67N"/>
    <property type="match status" value="1"/>
</dbReference>
<dbReference type="PANTHER" id="PTHR39207:SF1">
    <property type="entry name" value="ALPHA-GLUCURONIDASE A"/>
    <property type="match status" value="1"/>
</dbReference>
<gene>
    <name evidence="5" type="ORF">NQU54_45225</name>
</gene>
<keyword evidence="1" id="KW-0378">Hydrolase</keyword>
<reference evidence="5" key="1">
    <citation type="submission" date="2022-06" db="EMBL/GenBank/DDBJ databases">
        <title>WGS of actinobacteria.</title>
        <authorList>
            <person name="Thawai C."/>
        </authorList>
    </citation>
    <scope>NUCLEOTIDE SEQUENCE</scope>
    <source>
        <strain evidence="5">DSM 42010</strain>
    </source>
</reference>
<dbReference type="RefSeq" id="WP_257636117.1">
    <property type="nucleotide sequence ID" value="NZ_JANIIC010000101.1"/>
</dbReference>
<keyword evidence="3" id="KW-0732">Signal</keyword>
<dbReference type="GO" id="GO:0046559">
    <property type="term" value="F:alpha-glucuronidase activity"/>
    <property type="evidence" value="ECO:0007669"/>
    <property type="project" value="InterPro"/>
</dbReference>
<accession>A0A9X2M769</accession>
<evidence type="ECO:0000259" key="4">
    <source>
        <dbReference type="Pfam" id="PF03648"/>
    </source>
</evidence>
<dbReference type="GO" id="GO:0045493">
    <property type="term" value="P:xylan catabolic process"/>
    <property type="evidence" value="ECO:0007669"/>
    <property type="project" value="InterPro"/>
</dbReference>
<evidence type="ECO:0000313" key="6">
    <source>
        <dbReference type="Proteomes" id="UP001142400"/>
    </source>
</evidence>
<feature type="domain" description="Alpha glucuronidase N-terminal" evidence="4">
    <location>
        <begin position="52"/>
        <end position="173"/>
    </location>
</feature>
<dbReference type="PROSITE" id="PS51318">
    <property type="entry name" value="TAT"/>
    <property type="match status" value="1"/>
</dbReference>
<dbReference type="SUPFAM" id="SSF55545">
    <property type="entry name" value="beta-N-acetylhexosaminidase-like domain"/>
    <property type="match status" value="1"/>
</dbReference>
<proteinExistence type="predicted"/>
<keyword evidence="6" id="KW-1185">Reference proteome</keyword>
<evidence type="ECO:0000256" key="2">
    <source>
        <dbReference type="SAM" id="MobiDB-lite"/>
    </source>
</evidence>
<name>A0A9X2M769_STRMQ</name>
<dbReference type="AlphaFoldDB" id="A0A9X2M769"/>
<evidence type="ECO:0000256" key="1">
    <source>
        <dbReference type="ARBA" id="ARBA00022801"/>
    </source>
</evidence>
<feature type="chain" id="PRO_5040840359" description="Alpha glucuronidase N-terminal domain-containing protein" evidence="3">
    <location>
        <begin position="32"/>
        <end position="208"/>
    </location>
</feature>
<dbReference type="GO" id="GO:0033939">
    <property type="term" value="F:xylan alpha-1,2-glucuronosidase activity"/>
    <property type="evidence" value="ECO:0007669"/>
    <property type="project" value="TreeGrafter"/>
</dbReference>
<dbReference type="Gene3D" id="3.30.379.10">
    <property type="entry name" value="Chitobiase/beta-hexosaminidase domain 2-like"/>
    <property type="match status" value="1"/>
</dbReference>
<dbReference type="InterPro" id="IPR005154">
    <property type="entry name" value="Glyco_hydro_67_aGlcAse_N"/>
</dbReference>
<feature type="signal peptide" evidence="3">
    <location>
        <begin position="1"/>
        <end position="31"/>
    </location>
</feature>
<protein>
    <recommendedName>
        <fullName evidence="4">Alpha glucuronidase N-terminal domain-containing protein</fullName>
    </recommendedName>
</protein>
<comment type="caution">
    <text evidence="5">The sequence shown here is derived from an EMBL/GenBank/DDBJ whole genome shotgun (WGS) entry which is preliminary data.</text>
</comment>
<feature type="region of interest" description="Disordered" evidence="2">
    <location>
        <begin position="22"/>
        <end position="42"/>
    </location>
</feature>